<organism evidence="3 4">
    <name type="scientific">Vreelandella aquamarina</name>
    <dbReference type="NCBI Taxonomy" id="77097"/>
    <lineage>
        <taxon>Bacteria</taxon>
        <taxon>Pseudomonadati</taxon>
        <taxon>Pseudomonadota</taxon>
        <taxon>Gammaproteobacteria</taxon>
        <taxon>Oceanospirillales</taxon>
        <taxon>Halomonadaceae</taxon>
        <taxon>Vreelandella</taxon>
    </lineage>
</organism>
<protein>
    <submittedName>
        <fullName evidence="3">NADP-dependent aryl-alcohol dehydrogenase</fullName>
    </submittedName>
</protein>
<dbReference type="GO" id="GO:0016491">
    <property type="term" value="F:oxidoreductase activity"/>
    <property type="evidence" value="ECO:0007669"/>
    <property type="project" value="UniProtKB-KW"/>
</dbReference>
<dbReference type="Proteomes" id="UP000503197">
    <property type="component" value="Chromosome"/>
</dbReference>
<dbReference type="SUPFAM" id="SSF51430">
    <property type="entry name" value="NAD(P)-linked oxidoreductase"/>
    <property type="match status" value="1"/>
</dbReference>
<evidence type="ECO:0000259" key="2">
    <source>
        <dbReference type="Pfam" id="PF00248"/>
    </source>
</evidence>
<reference evidence="3 4" key="1">
    <citation type="submission" date="2020-02" db="EMBL/GenBank/DDBJ databases">
        <title>Complete Genome Sequence of Halomonas meridiana strain BAA-801, Isolated from Deep Sea Thermal Vent.</title>
        <authorList>
            <person name="Takahashi Y."/>
            <person name="Takahashi H."/>
            <person name="Galipon J."/>
            <person name="Arakawa K."/>
        </authorList>
    </citation>
    <scope>NUCLEOTIDE SEQUENCE [LARGE SCALE GENOMIC DNA]</scope>
    <source>
        <strain evidence="3 4">Slthf1</strain>
    </source>
</reference>
<dbReference type="InterPro" id="IPR023210">
    <property type="entry name" value="NADP_OxRdtase_dom"/>
</dbReference>
<keyword evidence="1" id="KW-0560">Oxidoreductase</keyword>
<gene>
    <name evidence="3" type="ORF">HMSLTHF_33900</name>
</gene>
<dbReference type="InterPro" id="IPR036812">
    <property type="entry name" value="NAD(P)_OxRdtase_dom_sf"/>
</dbReference>
<dbReference type="FunFam" id="3.20.20.100:FF:000004">
    <property type="entry name" value="Oxidoreductase, aldo/keto reductase"/>
    <property type="match status" value="1"/>
</dbReference>
<evidence type="ECO:0000313" key="3">
    <source>
        <dbReference type="EMBL" id="BCA93615.1"/>
    </source>
</evidence>
<dbReference type="EMBL" id="AP022821">
    <property type="protein sequence ID" value="BCA93615.1"/>
    <property type="molecule type" value="Genomic_DNA"/>
</dbReference>
<evidence type="ECO:0000256" key="1">
    <source>
        <dbReference type="ARBA" id="ARBA00023002"/>
    </source>
</evidence>
<dbReference type="CDD" id="cd19081">
    <property type="entry name" value="AKR_AKR9C1"/>
    <property type="match status" value="1"/>
</dbReference>
<dbReference type="InterPro" id="IPR050523">
    <property type="entry name" value="AKR_Detox_Biosynth"/>
</dbReference>
<dbReference type="PANTHER" id="PTHR43364">
    <property type="entry name" value="NADH-SPECIFIC METHYLGLYOXAL REDUCTASE-RELATED"/>
    <property type="match status" value="1"/>
</dbReference>
<dbReference type="GO" id="GO:0005829">
    <property type="term" value="C:cytosol"/>
    <property type="evidence" value="ECO:0007669"/>
    <property type="project" value="UniProtKB-ARBA"/>
</dbReference>
<feature type="domain" description="NADP-dependent oxidoreductase" evidence="2">
    <location>
        <begin position="17"/>
        <end position="314"/>
    </location>
</feature>
<dbReference type="OrthoDB" id="9772407at2"/>
<dbReference type="RefSeq" id="WP_007105033.1">
    <property type="nucleotide sequence ID" value="NZ_AP022821.1"/>
</dbReference>
<dbReference type="AlphaFoldDB" id="A0A0D7UZS8"/>
<dbReference type="Pfam" id="PF00248">
    <property type="entry name" value="Aldo_ket_red"/>
    <property type="match status" value="1"/>
</dbReference>
<dbReference type="PANTHER" id="PTHR43364:SF6">
    <property type="entry name" value="OXIDOREDUCTASE-RELATED"/>
    <property type="match status" value="1"/>
</dbReference>
<dbReference type="Gene3D" id="3.20.20.100">
    <property type="entry name" value="NADP-dependent oxidoreductase domain"/>
    <property type="match status" value="1"/>
</dbReference>
<sequence length="316" mass="34645">MSLQKKPLGKSGLEIAPLVFGGNVFGWTADDNRSFQLLDRFVEQGFSAIDTADVYSAWAPGLEGGESEAVIGRWLKKRGRRDDVILMSKVGMLERRKGLSAANIEAAIEDSLSRLGTDYLDVYFAHIDDQEVPLEETLGAFDRLIKAGKVRAIGASNYSSDRLEQALAVSRDHGFARYELIQPLYNLHDRADFESSLAKVASEHNLGVVSYFSLASGFLTGKYAQLSDLEGNPRADFLNGYFSDRGQRILDTLMAVSQEASAKPSQVALAWLLHQPELTAPIVSATSLSQLDEILASVKLSLPEEMLSRLDAASRQ</sequence>
<name>A0A0D7UZS8_9GAMM</name>
<accession>A0A0D7UZS8</accession>
<evidence type="ECO:0000313" key="4">
    <source>
        <dbReference type="Proteomes" id="UP000503197"/>
    </source>
</evidence>
<proteinExistence type="predicted"/>